<keyword evidence="3" id="KW-0813">Transport</keyword>
<keyword evidence="6 8" id="KW-1133">Transmembrane helix</keyword>
<comment type="similarity">
    <text evidence="2">Belongs to the autoinducer-2 exporter (AI-2E) (TC 2.A.86) family.</text>
</comment>
<feature type="transmembrane region" description="Helical" evidence="8">
    <location>
        <begin position="29"/>
        <end position="45"/>
    </location>
</feature>
<evidence type="ECO:0000256" key="3">
    <source>
        <dbReference type="ARBA" id="ARBA00022448"/>
    </source>
</evidence>
<sequence length="351" mass="38679">MDKLQRSIYIILFMVLFFGGLYFSSSFLIPLALAAVFSMLFIRLSGFFESKGINRGLAAAFCMLIFVFSVVLIVGLLYWQMGSFTENMGEMKSRLGGMVTDIRAWINEKAGINQKQQQEIVKGQGEQTGTMVIDFASNLVSIGVSTILVLVYMYLFLFYRSHIKRFILKLVPQNEKENAGDIVHECGHVAQKYLSGLGAMIVVLWIMYGIGFSIVGIESAIFFAVLCGILEIIPFVGNLTGTSLTVLSVIAQGGDSKMIIGVLIVYGLVQLIQTYILEPLIVGEQVNINPLFTIMAIVLGEFVWGVAGMILAIPLLGIVKIICDRVPSLNAFGFLIGPIAPPKRRKMFGRK</sequence>
<feature type="transmembrane region" description="Helical" evidence="8">
    <location>
        <begin position="221"/>
        <end position="251"/>
    </location>
</feature>
<reference evidence="9 10" key="1">
    <citation type="submission" date="2019-11" db="EMBL/GenBank/DDBJ databases">
        <title>Pedobacter petrophilus genome.</title>
        <authorList>
            <person name="Feldbauer M.J."/>
            <person name="Newman J.D."/>
        </authorList>
    </citation>
    <scope>NUCLEOTIDE SEQUENCE [LARGE SCALE GENOMIC DNA]</scope>
    <source>
        <strain evidence="9 10">LMG 29686</strain>
    </source>
</reference>
<feature type="transmembrane region" description="Helical" evidence="8">
    <location>
        <begin position="193"/>
        <end position="215"/>
    </location>
</feature>
<accession>A0A7K0FVM8</accession>
<organism evidence="9 10">
    <name type="scientific">Pedobacter petrophilus</name>
    <dbReference type="NCBI Taxonomy" id="1908241"/>
    <lineage>
        <taxon>Bacteria</taxon>
        <taxon>Pseudomonadati</taxon>
        <taxon>Bacteroidota</taxon>
        <taxon>Sphingobacteriia</taxon>
        <taxon>Sphingobacteriales</taxon>
        <taxon>Sphingobacteriaceae</taxon>
        <taxon>Pedobacter</taxon>
    </lineage>
</organism>
<keyword evidence="10" id="KW-1185">Reference proteome</keyword>
<feature type="transmembrane region" description="Helical" evidence="8">
    <location>
        <begin position="139"/>
        <end position="159"/>
    </location>
</feature>
<comment type="subcellular location">
    <subcellularLocation>
        <location evidence="1">Cell membrane</location>
        <topology evidence="1">Multi-pass membrane protein</topology>
    </subcellularLocation>
</comment>
<gene>
    <name evidence="9" type="ORF">GJU39_06080</name>
</gene>
<dbReference type="Pfam" id="PF01594">
    <property type="entry name" value="AI-2E_transport"/>
    <property type="match status" value="1"/>
</dbReference>
<evidence type="ECO:0000313" key="10">
    <source>
        <dbReference type="Proteomes" id="UP000487757"/>
    </source>
</evidence>
<dbReference type="EMBL" id="WKKH01000006">
    <property type="protein sequence ID" value="MRX75653.1"/>
    <property type="molecule type" value="Genomic_DNA"/>
</dbReference>
<evidence type="ECO:0000256" key="1">
    <source>
        <dbReference type="ARBA" id="ARBA00004651"/>
    </source>
</evidence>
<evidence type="ECO:0000256" key="6">
    <source>
        <dbReference type="ARBA" id="ARBA00022989"/>
    </source>
</evidence>
<keyword evidence="7 8" id="KW-0472">Membrane</keyword>
<dbReference type="PANTHER" id="PTHR21716">
    <property type="entry name" value="TRANSMEMBRANE PROTEIN"/>
    <property type="match status" value="1"/>
</dbReference>
<feature type="transmembrane region" description="Helical" evidence="8">
    <location>
        <begin position="258"/>
        <end position="276"/>
    </location>
</feature>
<feature type="transmembrane region" description="Helical" evidence="8">
    <location>
        <begin position="291"/>
        <end position="319"/>
    </location>
</feature>
<evidence type="ECO:0000256" key="4">
    <source>
        <dbReference type="ARBA" id="ARBA00022475"/>
    </source>
</evidence>
<dbReference type="RefSeq" id="WP_154279810.1">
    <property type="nucleotide sequence ID" value="NZ_JBHUJQ010000001.1"/>
</dbReference>
<name>A0A7K0FVM8_9SPHI</name>
<comment type="caution">
    <text evidence="9">The sequence shown here is derived from an EMBL/GenBank/DDBJ whole genome shotgun (WGS) entry which is preliminary data.</text>
</comment>
<evidence type="ECO:0000256" key="5">
    <source>
        <dbReference type="ARBA" id="ARBA00022692"/>
    </source>
</evidence>
<feature type="transmembrane region" description="Helical" evidence="8">
    <location>
        <begin position="57"/>
        <end position="79"/>
    </location>
</feature>
<dbReference type="AlphaFoldDB" id="A0A7K0FVM8"/>
<dbReference type="Proteomes" id="UP000487757">
    <property type="component" value="Unassembled WGS sequence"/>
</dbReference>
<dbReference type="OrthoDB" id="9793390at2"/>
<dbReference type="PANTHER" id="PTHR21716:SF53">
    <property type="entry name" value="PERMEASE PERM-RELATED"/>
    <property type="match status" value="1"/>
</dbReference>
<evidence type="ECO:0000256" key="2">
    <source>
        <dbReference type="ARBA" id="ARBA00009773"/>
    </source>
</evidence>
<dbReference type="GO" id="GO:0005886">
    <property type="term" value="C:plasma membrane"/>
    <property type="evidence" value="ECO:0007669"/>
    <property type="project" value="UniProtKB-SubCell"/>
</dbReference>
<evidence type="ECO:0000256" key="8">
    <source>
        <dbReference type="SAM" id="Phobius"/>
    </source>
</evidence>
<feature type="transmembrane region" description="Helical" evidence="8">
    <location>
        <begin position="7"/>
        <end position="23"/>
    </location>
</feature>
<protein>
    <submittedName>
        <fullName evidence="9">AI-2E family transporter</fullName>
    </submittedName>
</protein>
<dbReference type="InterPro" id="IPR002549">
    <property type="entry name" value="AI-2E-like"/>
</dbReference>
<evidence type="ECO:0000256" key="7">
    <source>
        <dbReference type="ARBA" id="ARBA00023136"/>
    </source>
</evidence>
<evidence type="ECO:0000313" key="9">
    <source>
        <dbReference type="EMBL" id="MRX75653.1"/>
    </source>
</evidence>
<keyword evidence="4" id="KW-1003">Cell membrane</keyword>
<proteinExistence type="inferred from homology"/>
<keyword evidence="5 8" id="KW-0812">Transmembrane</keyword>